<accession>A0ABV0ZK96</accession>
<keyword evidence="2" id="KW-0812">Transmembrane</keyword>
<evidence type="ECO:0000256" key="2">
    <source>
        <dbReference type="SAM" id="Phobius"/>
    </source>
</evidence>
<evidence type="ECO:0000313" key="4">
    <source>
        <dbReference type="Proteomes" id="UP001469553"/>
    </source>
</evidence>
<name>A0ABV0ZK96_9TELE</name>
<proteinExistence type="predicted"/>
<protein>
    <recommendedName>
        <fullName evidence="5">Myb proto-oncogene protein, plant</fullName>
    </recommendedName>
</protein>
<keyword evidence="4" id="KW-1185">Reference proteome</keyword>
<feature type="region of interest" description="Disordered" evidence="1">
    <location>
        <begin position="1"/>
        <end position="21"/>
    </location>
</feature>
<feature type="compositionally biased region" description="Basic and acidic residues" evidence="1">
    <location>
        <begin position="8"/>
        <end position="21"/>
    </location>
</feature>
<feature type="compositionally biased region" description="Low complexity" evidence="1">
    <location>
        <begin position="35"/>
        <end position="45"/>
    </location>
</feature>
<dbReference type="Proteomes" id="UP001469553">
    <property type="component" value="Unassembled WGS sequence"/>
</dbReference>
<organism evidence="3 4">
    <name type="scientific">Ameca splendens</name>
    <dbReference type="NCBI Taxonomy" id="208324"/>
    <lineage>
        <taxon>Eukaryota</taxon>
        <taxon>Metazoa</taxon>
        <taxon>Chordata</taxon>
        <taxon>Craniata</taxon>
        <taxon>Vertebrata</taxon>
        <taxon>Euteleostomi</taxon>
        <taxon>Actinopterygii</taxon>
        <taxon>Neopterygii</taxon>
        <taxon>Teleostei</taxon>
        <taxon>Neoteleostei</taxon>
        <taxon>Acanthomorphata</taxon>
        <taxon>Ovalentaria</taxon>
        <taxon>Atherinomorphae</taxon>
        <taxon>Cyprinodontiformes</taxon>
        <taxon>Goodeidae</taxon>
        <taxon>Ameca</taxon>
    </lineage>
</organism>
<evidence type="ECO:0000313" key="3">
    <source>
        <dbReference type="EMBL" id="MEQ2306669.1"/>
    </source>
</evidence>
<sequence length="132" mass="14913">MKKITGFKQKDDQTDGGLDRANELNTFFNRFSSETSFASSSPAHSQTDIPPSFDPQDPQLSSNTSHVFGLWEEAGVPGENPRMHGENMQTPCKNTPSRELNRSPSCCQLRHQAAPCFFHLIFFFIIYFPLLI</sequence>
<gene>
    <name evidence="3" type="ORF">AMECASPLE_010603</name>
</gene>
<evidence type="ECO:0008006" key="5">
    <source>
        <dbReference type="Google" id="ProtNLM"/>
    </source>
</evidence>
<feature type="compositionally biased region" description="Polar residues" evidence="1">
    <location>
        <begin position="87"/>
        <end position="97"/>
    </location>
</feature>
<evidence type="ECO:0000256" key="1">
    <source>
        <dbReference type="SAM" id="MobiDB-lite"/>
    </source>
</evidence>
<feature type="region of interest" description="Disordered" evidence="1">
    <location>
        <begin position="35"/>
        <end position="97"/>
    </location>
</feature>
<keyword evidence="2" id="KW-0472">Membrane</keyword>
<feature type="transmembrane region" description="Helical" evidence="2">
    <location>
        <begin position="112"/>
        <end position="130"/>
    </location>
</feature>
<comment type="caution">
    <text evidence="3">The sequence shown here is derived from an EMBL/GenBank/DDBJ whole genome shotgun (WGS) entry which is preliminary data.</text>
</comment>
<dbReference type="EMBL" id="JAHRIP010066450">
    <property type="protein sequence ID" value="MEQ2306669.1"/>
    <property type="molecule type" value="Genomic_DNA"/>
</dbReference>
<reference evidence="3 4" key="1">
    <citation type="submission" date="2021-06" db="EMBL/GenBank/DDBJ databases">
        <authorList>
            <person name="Palmer J.M."/>
        </authorList>
    </citation>
    <scope>NUCLEOTIDE SEQUENCE [LARGE SCALE GENOMIC DNA]</scope>
    <source>
        <strain evidence="3 4">AS_MEX2019</strain>
        <tissue evidence="3">Muscle</tissue>
    </source>
</reference>
<keyword evidence="2" id="KW-1133">Transmembrane helix</keyword>